<comment type="caution">
    <text evidence="2">The sequence shown here is derived from an EMBL/GenBank/DDBJ whole genome shotgun (WGS) entry which is preliminary data.</text>
</comment>
<dbReference type="Pfam" id="PF19502">
    <property type="entry name" value="DUF6036"/>
    <property type="match status" value="1"/>
</dbReference>
<dbReference type="EMBL" id="JAXCLA010000008">
    <property type="protein sequence ID" value="MDY0747784.1"/>
    <property type="molecule type" value="Genomic_DNA"/>
</dbReference>
<feature type="domain" description="DUF6036" evidence="1">
    <location>
        <begin position="10"/>
        <end position="146"/>
    </location>
</feature>
<name>A0ABU5DN96_9BURK</name>
<evidence type="ECO:0000313" key="2">
    <source>
        <dbReference type="EMBL" id="MDY0747784.1"/>
    </source>
</evidence>
<dbReference type="RefSeq" id="WP_320425737.1">
    <property type="nucleotide sequence ID" value="NZ_JAXCLA010000008.1"/>
</dbReference>
<sequence>MTREQLEHIIRACASITNQYDIMVVGSQSILGAYPNAPAEFTASMEADVYPLFAPHLAEEIEGVIGEFSDFHTANGYYAEGVDPATSKLPSDWMARVCKIQNENTKGYAGYCLDPLDLFLAKAVAGRDKDRDFCKALLQYGYVDVETALSKIPLMPLDDENVLTVSPTKLIARIRRWARD</sequence>
<reference evidence="2 3" key="1">
    <citation type="submission" date="2023-11" db="EMBL/GenBank/DDBJ databases">
        <title>Paucibacter sp. nov., isolated from fresh soil in Korea.</title>
        <authorList>
            <person name="Le N.T.T."/>
        </authorList>
    </citation>
    <scope>NUCLEOTIDE SEQUENCE [LARGE SCALE GENOMIC DNA]</scope>
    <source>
        <strain evidence="2 3">R3-3</strain>
    </source>
</reference>
<dbReference type="Proteomes" id="UP001285263">
    <property type="component" value="Unassembled WGS sequence"/>
</dbReference>
<proteinExistence type="predicted"/>
<protein>
    <submittedName>
        <fullName evidence="2">DUF6036 family nucleotidyltransferase</fullName>
    </submittedName>
</protein>
<accession>A0ABU5DN96</accession>
<gene>
    <name evidence="2" type="ORF">SNE35_25000</name>
</gene>
<dbReference type="InterPro" id="IPR045792">
    <property type="entry name" value="DUF6036"/>
</dbReference>
<evidence type="ECO:0000259" key="1">
    <source>
        <dbReference type="Pfam" id="PF19502"/>
    </source>
</evidence>
<organism evidence="2 3">
    <name type="scientific">Roseateles agri</name>
    <dbReference type="NCBI Taxonomy" id="3098619"/>
    <lineage>
        <taxon>Bacteria</taxon>
        <taxon>Pseudomonadati</taxon>
        <taxon>Pseudomonadota</taxon>
        <taxon>Betaproteobacteria</taxon>
        <taxon>Burkholderiales</taxon>
        <taxon>Sphaerotilaceae</taxon>
        <taxon>Roseateles</taxon>
    </lineage>
</organism>
<evidence type="ECO:0000313" key="3">
    <source>
        <dbReference type="Proteomes" id="UP001285263"/>
    </source>
</evidence>
<keyword evidence="3" id="KW-1185">Reference proteome</keyword>